<feature type="region of interest" description="Disordered" evidence="11">
    <location>
        <begin position="837"/>
        <end position="861"/>
    </location>
</feature>
<evidence type="ECO:0000256" key="8">
    <source>
        <dbReference type="ARBA" id="ARBA00023054"/>
    </source>
</evidence>
<feature type="region of interest" description="Disordered" evidence="11">
    <location>
        <begin position="1"/>
        <end position="83"/>
    </location>
</feature>
<evidence type="ECO:0000256" key="10">
    <source>
        <dbReference type="SAM" id="Coils"/>
    </source>
</evidence>
<dbReference type="InterPro" id="IPR032401">
    <property type="entry name" value="EDC4_WD40"/>
</dbReference>
<feature type="region of interest" description="Disordered" evidence="11">
    <location>
        <begin position="630"/>
        <end position="688"/>
    </location>
</feature>
<feature type="compositionally biased region" description="Low complexity" evidence="11">
    <location>
        <begin position="958"/>
        <end position="970"/>
    </location>
</feature>
<keyword evidence="3" id="KW-0963">Cytoplasm</keyword>
<feature type="compositionally biased region" description="Polar residues" evidence="11">
    <location>
        <begin position="633"/>
        <end position="657"/>
    </location>
</feature>
<evidence type="ECO:0000256" key="9">
    <source>
        <dbReference type="PROSITE-ProRule" id="PRU00221"/>
    </source>
</evidence>
<dbReference type="GO" id="GO:0000932">
    <property type="term" value="C:P-body"/>
    <property type="evidence" value="ECO:0007669"/>
    <property type="project" value="UniProtKB-SubCell"/>
</dbReference>
<evidence type="ECO:0000259" key="14">
    <source>
        <dbReference type="Pfam" id="PF21289"/>
    </source>
</evidence>
<feature type="compositionally biased region" description="Basic and acidic residues" evidence="11">
    <location>
        <begin position="912"/>
        <end position="926"/>
    </location>
</feature>
<accession>A0AAV6M8W2</accession>
<comment type="subcellular location">
    <subcellularLocation>
        <location evidence="1">Cytoplasm</location>
        <location evidence="1">P-body</location>
    </subcellularLocation>
</comment>
<evidence type="ECO:0000256" key="6">
    <source>
        <dbReference type="ARBA" id="ARBA00022664"/>
    </source>
</evidence>
<evidence type="ECO:0000256" key="12">
    <source>
        <dbReference type="SAM" id="Phobius"/>
    </source>
</evidence>
<evidence type="ECO:0000256" key="4">
    <source>
        <dbReference type="ARBA" id="ARBA00022553"/>
    </source>
</evidence>
<evidence type="ECO:0000256" key="11">
    <source>
        <dbReference type="SAM" id="MobiDB-lite"/>
    </source>
</evidence>
<evidence type="ECO:0000256" key="3">
    <source>
        <dbReference type="ARBA" id="ARBA00022490"/>
    </source>
</evidence>
<feature type="domain" description="Enhancer of mRNA-decapping protein 4 C-terminal" evidence="14">
    <location>
        <begin position="1278"/>
        <end position="1380"/>
    </location>
</feature>
<gene>
    <name evidence="15" type="primary">VCS</name>
    <name evidence="15" type="ORF">SDJN03_25104</name>
</gene>
<feature type="domain" description="Enhancer of mRNA-decapping protein 4 WD40 repeat region" evidence="13">
    <location>
        <begin position="225"/>
        <end position="538"/>
    </location>
</feature>
<keyword evidence="7" id="KW-0677">Repeat</keyword>
<keyword evidence="12" id="KW-0472">Membrane</keyword>
<organism evidence="15 16">
    <name type="scientific">Cucurbita argyrosperma subsp. sororia</name>
    <dbReference type="NCBI Taxonomy" id="37648"/>
    <lineage>
        <taxon>Eukaryota</taxon>
        <taxon>Viridiplantae</taxon>
        <taxon>Streptophyta</taxon>
        <taxon>Embryophyta</taxon>
        <taxon>Tracheophyta</taxon>
        <taxon>Spermatophyta</taxon>
        <taxon>Magnoliopsida</taxon>
        <taxon>eudicotyledons</taxon>
        <taxon>Gunneridae</taxon>
        <taxon>Pentapetalae</taxon>
        <taxon>rosids</taxon>
        <taxon>fabids</taxon>
        <taxon>Cucurbitales</taxon>
        <taxon>Cucurbitaceae</taxon>
        <taxon>Cucurbiteae</taxon>
        <taxon>Cucurbita</taxon>
    </lineage>
</organism>
<evidence type="ECO:0000313" key="16">
    <source>
        <dbReference type="Proteomes" id="UP000685013"/>
    </source>
</evidence>
<keyword evidence="12" id="KW-1133">Transmembrane helix</keyword>
<dbReference type="Proteomes" id="UP000685013">
    <property type="component" value="Chromosome 16"/>
</dbReference>
<dbReference type="PANTHER" id="PTHR15598:SF5">
    <property type="entry name" value="ENHANCER OF MRNA-DECAPPING PROTEIN 4"/>
    <property type="match status" value="1"/>
</dbReference>
<keyword evidence="4" id="KW-0597">Phosphoprotein</keyword>
<dbReference type="GO" id="GO:0031087">
    <property type="term" value="P:deadenylation-independent decapping of nuclear-transcribed mRNA"/>
    <property type="evidence" value="ECO:0007669"/>
    <property type="project" value="InterPro"/>
</dbReference>
<feature type="compositionally biased region" description="Polar residues" evidence="11">
    <location>
        <begin position="927"/>
        <end position="936"/>
    </location>
</feature>
<dbReference type="InterPro" id="IPR045152">
    <property type="entry name" value="EDC4-like"/>
</dbReference>
<proteinExistence type="inferred from homology"/>
<dbReference type="SMART" id="SM00320">
    <property type="entry name" value="WD40"/>
    <property type="match status" value="3"/>
</dbReference>
<evidence type="ECO:0000259" key="13">
    <source>
        <dbReference type="Pfam" id="PF16529"/>
    </source>
</evidence>
<dbReference type="GO" id="GO:0006397">
    <property type="term" value="P:mRNA processing"/>
    <property type="evidence" value="ECO:0007669"/>
    <property type="project" value="UniProtKB-KW"/>
</dbReference>
<evidence type="ECO:0000256" key="7">
    <source>
        <dbReference type="ARBA" id="ARBA00022737"/>
    </source>
</evidence>
<sequence length="1447" mass="156597">MASTGNPNPNPTNPPFDVQKFFKPTISNPPPTSQNPTLLNSSPFPPPSSSYPPPTGPFSYPLQNAPFHHPYHSPHLPNQVPYSQDQFSNLHHQRSLSYPTPPLQPSPPPVNVGVPQNNPAQSSGARIMAMIRAPGSNLEQLPLPPAPLGSMPSPSSGIPESSAPPNIPIMTTIPMIQGVNPGISPTGPVRMPSSKLPKGRHLIGDHVVYDVNVRLQGEIQPQLEVTPITKYGSDPQLVLGRQIAVNKTYICYGLKQGNIRVLNINTALRSLFRGHEKRVTDMAFFAEDVHLLASVDVGGRVYVWKISEGPDEETKPQITGKVVISLHMEGGEGEIVHPRVCWHCHKQEVLVVGFGKSVLRIDTTKVGKGESFSAEAPIKFSLDKLIDGVQLVGKHDGEVTELSMCQWMTSRLVSASMDGTIKIWEDRKASPLLVLRPHDGQPVNAATFLTAPNRPDHIILITAGPLNREVKIWSSASEEGWLLPSDAESWKCTQTLELKSSAETQVEEAFFNQIVALSPAGLLLLANAKKNAIYAIHLDYGLNPASTRMDYIAEFTVTMPILSFTGTSEILDRLTHIVQVYCVQTQAIQQYALDLSQCLPPPLDNVVLEKADSNVSQDSAGVEGLAALFPSGSKPTDTPFTSSTPRGSALVNGSESASAERYPASTTSQDAASIANTESKPATLSPVASNTDIVSTASPPLPLSPRLSRNLSGFRSPVVSFEPITAVSDHAGDRRGNDFSVNRQMDAIHTNLSGVSSLDDESRIIEEKIAREDLSNVLNPPIVFKHPTHLITPSEILMAVSSSETTNVTEGKSEGETNIQDVVVNNDVEDTELEVKEVEMKSPQNGEYGRRGEPQNLSPENKEKIFCSQASDLGMEVARECSTLSSETYIIEESPQVDANTINTEEDSQTGEGDRTSAKDVSEKVSESSISTTLQIPTPNTKGKKNKGKNSQALGLVSQSSSAFNSNESSTEPCGSSSLPPPEAVLAIQDTLNQIMSTQKEMQKQMQTTLAVPVTKEGKRLEAALGRSMEKALKANADALLARIQEESAKNEKLLRDNTQKITSLVANFVNKDLPAFLEKALKKEMSTIGPAVARTITPAIEKTISSAITDSFQRGVGDKAVSQLEKAVNSKLEATVARQIQAQFQTSGKQALQDALKSSFEASVIPAFEMSCKAMFEQVDSTFQKGLVEHSAAAQQHFDSSHSSLALALRDAINSASTMAQSLSGELAEGQRKLIALATAGANASSMNPLVTQLSNGPLGALHEKVEVPLDPTKELSRMLSERKYEEAFTTALQRSDVNIVSWLCSQVDLRAILANPLALSQGVLLSLLQQLACDINKDRSRKIGWMTDVAAAVNPTDPMIAMHVRPIFEQVYQILNHQRTLSTISPVELTGIRIIMHVVNSMLDFSSPNFCSPELASSLFNLFCFAFTAIYAGGLLMLLLEMQQN</sequence>
<dbReference type="PROSITE" id="PS50082">
    <property type="entry name" value="WD_REPEATS_2"/>
    <property type="match status" value="2"/>
</dbReference>
<evidence type="ECO:0000256" key="5">
    <source>
        <dbReference type="ARBA" id="ARBA00022574"/>
    </source>
</evidence>
<dbReference type="InterPro" id="IPR001680">
    <property type="entry name" value="WD40_rpt"/>
</dbReference>
<evidence type="ECO:0000256" key="1">
    <source>
        <dbReference type="ARBA" id="ARBA00004201"/>
    </source>
</evidence>
<dbReference type="EMBL" id="JAGKQH010000016">
    <property type="protein sequence ID" value="KAG6577530.1"/>
    <property type="molecule type" value="Genomic_DNA"/>
</dbReference>
<feature type="coiled-coil region" evidence="10">
    <location>
        <begin position="1030"/>
        <end position="1057"/>
    </location>
</feature>
<dbReference type="InterPro" id="IPR049404">
    <property type="entry name" value="EDC4_C"/>
</dbReference>
<keyword evidence="6" id="KW-0507">mRNA processing</keyword>
<keyword evidence="5 9" id="KW-0853">WD repeat</keyword>
<reference evidence="15 16" key="1">
    <citation type="journal article" date="2021" name="Hortic Res">
        <title>The domestication of Cucurbita argyrosperma as revealed by the genome of its wild relative.</title>
        <authorList>
            <person name="Barrera-Redondo J."/>
            <person name="Sanchez-de la Vega G."/>
            <person name="Aguirre-Liguori J.A."/>
            <person name="Castellanos-Morales G."/>
            <person name="Gutierrez-Guerrero Y.T."/>
            <person name="Aguirre-Dugua X."/>
            <person name="Aguirre-Planter E."/>
            <person name="Tenaillon M.I."/>
            <person name="Lira-Saade R."/>
            <person name="Eguiarte L.E."/>
        </authorList>
    </citation>
    <scope>NUCLEOTIDE SEQUENCE [LARGE SCALE GENOMIC DNA]</scope>
    <source>
        <strain evidence="15">JBR-2021</strain>
    </source>
</reference>
<name>A0AAV6M8W2_9ROSI</name>
<feature type="compositionally biased region" description="Polar residues" evidence="11">
    <location>
        <begin position="664"/>
        <end position="688"/>
    </location>
</feature>
<protein>
    <submittedName>
        <fullName evidence="15">Enhancer of mRNA-decapping protein 4</fullName>
    </submittedName>
</protein>
<evidence type="ECO:0000256" key="2">
    <source>
        <dbReference type="ARBA" id="ARBA00009639"/>
    </source>
</evidence>
<keyword evidence="16" id="KW-1185">Reference proteome</keyword>
<comment type="caution">
    <text evidence="15">The sequence shown here is derived from an EMBL/GenBank/DDBJ whole genome shotgun (WGS) entry which is preliminary data.</text>
</comment>
<keyword evidence="12" id="KW-0812">Transmembrane</keyword>
<dbReference type="FunFam" id="2.130.10.10:FF:000232">
    <property type="entry name" value="enhancer of mRNA-decapping protein 4"/>
    <property type="match status" value="1"/>
</dbReference>
<feature type="transmembrane region" description="Helical" evidence="12">
    <location>
        <begin position="1421"/>
        <end position="1442"/>
    </location>
</feature>
<feature type="non-terminal residue" evidence="15">
    <location>
        <position position="1"/>
    </location>
</feature>
<feature type="compositionally biased region" description="Pro residues" evidence="11">
    <location>
        <begin position="43"/>
        <end position="56"/>
    </location>
</feature>
<feature type="region of interest" description="Disordered" evidence="11">
    <location>
        <begin position="892"/>
        <end position="979"/>
    </location>
</feature>
<feature type="repeat" description="WD" evidence="9">
    <location>
        <begin position="272"/>
        <end position="314"/>
    </location>
</feature>
<dbReference type="FunFam" id="1.10.220.100:FF:000001">
    <property type="entry name" value="Enhancer of mRNA-decapping protein 4"/>
    <property type="match status" value="1"/>
</dbReference>
<evidence type="ECO:0000313" key="15">
    <source>
        <dbReference type="EMBL" id="KAG6577530.1"/>
    </source>
</evidence>
<dbReference type="Pfam" id="PF21289">
    <property type="entry name" value="EDC4_C"/>
    <property type="match status" value="1"/>
</dbReference>
<feature type="repeat" description="WD" evidence="9">
    <location>
        <begin position="392"/>
        <end position="434"/>
    </location>
</feature>
<comment type="similarity">
    <text evidence="2">Belongs to the WD repeat EDC4 family.</text>
</comment>
<keyword evidence="8 10" id="KW-0175">Coiled coil</keyword>
<dbReference type="Pfam" id="PF16529">
    <property type="entry name" value="Ge1_WD40"/>
    <property type="match status" value="1"/>
</dbReference>
<dbReference type="PANTHER" id="PTHR15598">
    <property type="entry name" value="ENHANCER OF MRNA-DECAPPING PROTEIN 4"/>
    <property type="match status" value="1"/>
</dbReference>